<accession>A0A6N7ETY4</accession>
<protein>
    <recommendedName>
        <fullName evidence="3">Maleate isomerase</fullName>
    </recommendedName>
</protein>
<dbReference type="Proteomes" id="UP000471298">
    <property type="component" value="Unassembled WGS sequence"/>
</dbReference>
<dbReference type="Gene3D" id="3.40.50.12500">
    <property type="match status" value="1"/>
</dbReference>
<dbReference type="PIRSF" id="PIRSF015736">
    <property type="entry name" value="MI"/>
    <property type="match status" value="1"/>
</dbReference>
<dbReference type="InterPro" id="IPR053714">
    <property type="entry name" value="Iso_Racemase_Enz_sf"/>
</dbReference>
<dbReference type="InterPro" id="IPR026286">
    <property type="entry name" value="MaiA/AMDase"/>
</dbReference>
<evidence type="ECO:0008006" key="3">
    <source>
        <dbReference type="Google" id="ProtNLM"/>
    </source>
</evidence>
<dbReference type="RefSeq" id="WP_152809841.1">
    <property type="nucleotide sequence ID" value="NZ_WHNW01000004.1"/>
</dbReference>
<gene>
    <name evidence="1" type="ORF">GCU85_04605</name>
</gene>
<evidence type="ECO:0000313" key="2">
    <source>
        <dbReference type="Proteomes" id="UP000471298"/>
    </source>
</evidence>
<organism evidence="1 2">
    <name type="scientific">Ostreibacterium oceani</name>
    <dbReference type="NCBI Taxonomy" id="2654998"/>
    <lineage>
        <taxon>Bacteria</taxon>
        <taxon>Pseudomonadati</taxon>
        <taxon>Pseudomonadota</taxon>
        <taxon>Gammaproteobacteria</taxon>
        <taxon>Cardiobacteriales</taxon>
        <taxon>Ostreibacteriaceae</taxon>
        <taxon>Ostreibacterium</taxon>
    </lineage>
</organism>
<dbReference type="AlphaFoldDB" id="A0A6N7ETY4"/>
<dbReference type="EMBL" id="WHNW01000004">
    <property type="protein sequence ID" value="MPV86011.1"/>
    <property type="molecule type" value="Genomic_DNA"/>
</dbReference>
<dbReference type="PANTHER" id="PTHR40267">
    <property type="entry name" value="BLR3294 PROTEIN"/>
    <property type="match status" value="1"/>
</dbReference>
<proteinExistence type="predicted"/>
<reference evidence="1 2" key="1">
    <citation type="submission" date="2019-10" db="EMBL/GenBank/DDBJ databases">
        <title>Cardiobacteriales fam. a chemoheterotrophic member of the order Cardiobacteriales, and proposal of Cardiobacteriales fam. nov.</title>
        <authorList>
            <person name="Wang C."/>
        </authorList>
    </citation>
    <scope>NUCLEOTIDE SEQUENCE [LARGE SCALE GENOMIC DNA]</scope>
    <source>
        <strain evidence="1 2">ML27</strain>
    </source>
</reference>
<keyword evidence="2" id="KW-1185">Reference proteome</keyword>
<sequence length="245" mass="26840">MHIPEAQRSNTLIEPIIKSRPKVGMIVLSTDLTCEHDFHYLRHKRQIEFDVFVNRIHFQNPITSKSLSDMLFELPSAAAQILPDTTLDALVFNCTAASALLGEARIKQAIDLPNTPIITTAAASLQSIQSAGYTHIDLLCPYSQSVSYQLAEYFSQQGLTITSLTYLDIDDDRDIACVSPASIVQAAKGAVTTAGQALFISCTALQVVGALDALQNHIKKPIFSSNLCTFTQVVEQLNKATHRHV</sequence>
<name>A0A6N7ETY4_9GAMM</name>
<dbReference type="InParanoid" id="A0A6N7ETY4"/>
<dbReference type="Pfam" id="PF17645">
    <property type="entry name" value="Amdase"/>
    <property type="match status" value="1"/>
</dbReference>
<comment type="caution">
    <text evidence="1">The sequence shown here is derived from an EMBL/GenBank/DDBJ whole genome shotgun (WGS) entry which is preliminary data.</text>
</comment>
<evidence type="ECO:0000313" key="1">
    <source>
        <dbReference type="EMBL" id="MPV86011.1"/>
    </source>
</evidence>
<dbReference type="PANTHER" id="PTHR40267:SF1">
    <property type="entry name" value="BLR3294 PROTEIN"/>
    <property type="match status" value="1"/>
</dbReference>